<accession>A0A0L6JHU5</accession>
<evidence type="ECO:0000256" key="3">
    <source>
        <dbReference type="ARBA" id="ARBA00022679"/>
    </source>
</evidence>
<keyword evidence="3 7" id="KW-0808">Transferase</keyword>
<keyword evidence="4" id="KW-0479">Metal-binding</keyword>
<comment type="similarity">
    <text evidence="2">Belongs to the FPP/GGPP synthase family.</text>
</comment>
<evidence type="ECO:0000256" key="1">
    <source>
        <dbReference type="ARBA" id="ARBA00001946"/>
    </source>
</evidence>
<dbReference type="InterPro" id="IPR033749">
    <property type="entry name" value="Polyprenyl_synt_CS"/>
</dbReference>
<keyword evidence="8" id="KW-1185">Reference proteome</keyword>
<sequence>MSYNHSNITSYKDNTPFINADECYEFAVKRAGDYFNSLLHQVTYKEYIPILVNEFKSWKKGHMCHFALTGYISKHIRPDPKDYNRYIQWLKYSGRLENYLDRSISYIFMRDLGKDLSSPDTHQRIRRVVERLKNYLIRYTGSDHKSNSQILDLSSLYRKAQEEHIESTMIWLMDKLKEVSAHLPEGMDAEQAERKLVKIIAGVLMHEFEGINDSTPTKIRMQKLDVAIRLGYSYGLTYPFIDDILDANVLSPEEKSRYSNLIRTSLLNGSVPELGIWPEKNRKLVSYMHSELREAFLYIKSHQSQEHLKSFFEQAYVFFNSQEIDRIKELSNSTYTNEDLYIPIILKSSSSRLIARSVSDADEDRGFDERTFYYGIYNQLADDFADMFDDMEESAVTPYTYWMKYRDERPDLINPFELYWTVISNLIHNVYNNDAKTSEVILDRAINGLKRCRERLGAYKYNELMSLLTSNISEFNDLVQELVMKADDVDFFDKLLRDHMLTSFKNERNQRNTFKDTIENIRHEINSFLNIAKSGSNSLLSQTVVDAANYSIEAAGKRLRPLIAWIIARDIYRLEPKTLFPLFRSIEYMHSASLIYDDLPSQDNADTRRGRKTLHNLYDLATAELTGLYLTQKAIEEQTYLNDFSAEAILRIVRYSCCVTQDMCKGQLMDLQSKGKNLTLEELDTICFYKTGIAFEASLVMPAILAGARDCEIEALKRFARFAGITFQIKDDLLDAEGDASLLGKPTGKDILNSNSTFVTALGLEEARKEMWNHFCNAMESLNTLPHNITFLKHLLLYIINRDH</sequence>
<dbReference type="OrthoDB" id="9805316at2"/>
<evidence type="ECO:0000313" key="7">
    <source>
        <dbReference type="EMBL" id="KNY25275.1"/>
    </source>
</evidence>
<protein>
    <submittedName>
        <fullName evidence="7">Farnesyltranstransferase</fullName>
        <ecNumber evidence="7">2.5.1.29</ecNumber>
    </submittedName>
</protein>
<proteinExistence type="inferred from homology"/>
<dbReference type="GO" id="GO:0046872">
    <property type="term" value="F:metal ion binding"/>
    <property type="evidence" value="ECO:0007669"/>
    <property type="project" value="UniProtKB-KW"/>
</dbReference>
<reference evidence="8" key="1">
    <citation type="submission" date="2015-07" db="EMBL/GenBank/DDBJ databases">
        <title>Near-Complete Genome Sequence of the Cellulolytic Bacterium Bacteroides (Pseudobacteroides) cellulosolvens ATCC 35603.</title>
        <authorList>
            <person name="Dassa B."/>
            <person name="Utturkar S.M."/>
            <person name="Klingeman D.M."/>
            <person name="Hurt R.A."/>
            <person name="Keller M."/>
            <person name="Xu J."/>
            <person name="Reddy Y.H.K."/>
            <person name="Borovok I."/>
            <person name="Grinberg I.R."/>
            <person name="Lamed R."/>
            <person name="Zhivin O."/>
            <person name="Bayer E.A."/>
            <person name="Brown S.D."/>
        </authorList>
    </citation>
    <scope>NUCLEOTIDE SEQUENCE [LARGE SCALE GENOMIC DNA]</scope>
    <source>
        <strain evidence="8">DSM 2933</strain>
    </source>
</reference>
<dbReference type="RefSeq" id="WP_050753019.1">
    <property type="nucleotide sequence ID" value="NZ_KN050763.1"/>
</dbReference>
<dbReference type="EC" id="2.5.1.29" evidence="7"/>
<dbReference type="GO" id="GO:0004311">
    <property type="term" value="F:geranylgeranyl diphosphate synthase activity"/>
    <property type="evidence" value="ECO:0007669"/>
    <property type="project" value="UniProtKB-EC"/>
</dbReference>
<evidence type="ECO:0000313" key="8">
    <source>
        <dbReference type="Proteomes" id="UP000036923"/>
    </source>
</evidence>
<dbReference type="CDD" id="cd00685">
    <property type="entry name" value="Trans_IPPS_HT"/>
    <property type="match status" value="1"/>
</dbReference>
<dbReference type="SFLD" id="SFLDS00005">
    <property type="entry name" value="Isoprenoid_Synthase_Type_I"/>
    <property type="match status" value="1"/>
</dbReference>
<dbReference type="PROSITE" id="PS00723">
    <property type="entry name" value="POLYPRENYL_SYNTHASE_1"/>
    <property type="match status" value="1"/>
</dbReference>
<evidence type="ECO:0000256" key="2">
    <source>
        <dbReference type="ARBA" id="ARBA00006706"/>
    </source>
</evidence>
<organism evidence="7 8">
    <name type="scientific">Pseudobacteroides cellulosolvens ATCC 35603 = DSM 2933</name>
    <dbReference type="NCBI Taxonomy" id="398512"/>
    <lineage>
        <taxon>Bacteria</taxon>
        <taxon>Bacillati</taxon>
        <taxon>Bacillota</taxon>
        <taxon>Clostridia</taxon>
        <taxon>Eubacteriales</taxon>
        <taxon>Oscillospiraceae</taxon>
        <taxon>Pseudobacteroides</taxon>
    </lineage>
</organism>
<dbReference type="Proteomes" id="UP000036923">
    <property type="component" value="Unassembled WGS sequence"/>
</dbReference>
<evidence type="ECO:0000256" key="4">
    <source>
        <dbReference type="ARBA" id="ARBA00022723"/>
    </source>
</evidence>
<keyword evidence="5" id="KW-0460">Magnesium</keyword>
<dbReference type="Gene3D" id="1.10.600.10">
    <property type="entry name" value="Farnesyl Diphosphate Synthase"/>
    <property type="match status" value="1"/>
</dbReference>
<dbReference type="AlphaFoldDB" id="A0A0L6JHU5"/>
<dbReference type="PANTHER" id="PTHR43281:SF1">
    <property type="entry name" value="FARNESYL DIPHOSPHATE SYNTHASE"/>
    <property type="match status" value="1"/>
</dbReference>
<dbReference type="PANTHER" id="PTHR43281">
    <property type="entry name" value="FARNESYL DIPHOSPHATE SYNTHASE"/>
    <property type="match status" value="1"/>
</dbReference>
<evidence type="ECO:0000256" key="6">
    <source>
        <dbReference type="ARBA" id="ARBA00023229"/>
    </source>
</evidence>
<name>A0A0L6JHU5_9FIRM</name>
<dbReference type="STRING" id="398512.Bccel_0532"/>
<dbReference type="InterPro" id="IPR008949">
    <property type="entry name" value="Isoprenoid_synthase_dom_sf"/>
</dbReference>
<comment type="cofactor">
    <cofactor evidence="1">
        <name>Mg(2+)</name>
        <dbReference type="ChEBI" id="CHEBI:18420"/>
    </cofactor>
</comment>
<dbReference type="SUPFAM" id="SSF48576">
    <property type="entry name" value="Terpenoid synthases"/>
    <property type="match status" value="2"/>
</dbReference>
<evidence type="ECO:0000256" key="5">
    <source>
        <dbReference type="ARBA" id="ARBA00022842"/>
    </source>
</evidence>
<dbReference type="EMBL" id="LGTC01000001">
    <property type="protein sequence ID" value="KNY25275.1"/>
    <property type="molecule type" value="Genomic_DNA"/>
</dbReference>
<comment type="caution">
    <text evidence="7">The sequence shown here is derived from an EMBL/GenBank/DDBJ whole genome shotgun (WGS) entry which is preliminary data.</text>
</comment>
<dbReference type="InterPro" id="IPR000092">
    <property type="entry name" value="Polyprenyl_synt"/>
</dbReference>
<dbReference type="Pfam" id="PF00348">
    <property type="entry name" value="polyprenyl_synt"/>
    <property type="match status" value="1"/>
</dbReference>
<dbReference type="GO" id="GO:0008299">
    <property type="term" value="P:isoprenoid biosynthetic process"/>
    <property type="evidence" value="ECO:0007669"/>
    <property type="project" value="UniProtKB-KW"/>
</dbReference>
<gene>
    <name evidence="7" type="ORF">Bccel_0532</name>
</gene>
<keyword evidence="6" id="KW-0414">Isoprene biosynthesis</keyword>
<dbReference type="PATRIC" id="fig|398512.5.peg.553"/>
<dbReference type="eggNOG" id="COG0142">
    <property type="taxonomic scope" value="Bacteria"/>
</dbReference>